<feature type="transmembrane region" description="Helical" evidence="8">
    <location>
        <begin position="268"/>
        <end position="291"/>
    </location>
</feature>
<feature type="transmembrane region" description="Helical" evidence="8">
    <location>
        <begin position="402"/>
        <end position="422"/>
    </location>
</feature>
<dbReference type="PANTHER" id="PTHR33908:SF11">
    <property type="entry name" value="MEMBRANE PROTEIN"/>
    <property type="match status" value="1"/>
</dbReference>
<accession>A0A9D9IU07</accession>
<comment type="subcellular location">
    <subcellularLocation>
        <location evidence="1">Cell membrane</location>
        <topology evidence="1">Multi-pass membrane protein</topology>
    </subcellularLocation>
</comment>
<name>A0A9D9IU07_9BACT</name>
<evidence type="ECO:0000256" key="2">
    <source>
        <dbReference type="ARBA" id="ARBA00022475"/>
    </source>
</evidence>
<keyword evidence="5 8" id="KW-0812">Transmembrane</keyword>
<feature type="transmembrane region" description="Helical" evidence="8">
    <location>
        <begin position="180"/>
        <end position="206"/>
    </location>
</feature>
<keyword evidence="2" id="KW-1003">Cell membrane</keyword>
<organism evidence="9 10">
    <name type="scientific">Candidatus Cryptobacteroides excrementipullorum</name>
    <dbReference type="NCBI Taxonomy" id="2840761"/>
    <lineage>
        <taxon>Bacteria</taxon>
        <taxon>Pseudomonadati</taxon>
        <taxon>Bacteroidota</taxon>
        <taxon>Bacteroidia</taxon>
        <taxon>Bacteroidales</taxon>
        <taxon>Candidatus Cryptobacteroides</taxon>
    </lineage>
</organism>
<keyword evidence="6 8" id="KW-1133">Transmembrane helix</keyword>
<keyword evidence="4" id="KW-0808">Transferase</keyword>
<dbReference type="EMBL" id="JADILZ010000079">
    <property type="protein sequence ID" value="MBO8478904.1"/>
    <property type="molecule type" value="Genomic_DNA"/>
</dbReference>
<evidence type="ECO:0000256" key="3">
    <source>
        <dbReference type="ARBA" id="ARBA00022676"/>
    </source>
</evidence>
<protein>
    <submittedName>
        <fullName evidence="9">Glycosyltransferase family 39 protein</fullName>
    </submittedName>
</protein>
<dbReference type="GO" id="GO:0016763">
    <property type="term" value="F:pentosyltransferase activity"/>
    <property type="evidence" value="ECO:0007669"/>
    <property type="project" value="TreeGrafter"/>
</dbReference>
<feature type="transmembrane region" description="Helical" evidence="8">
    <location>
        <begin position="312"/>
        <end position="330"/>
    </location>
</feature>
<feature type="transmembrane region" description="Helical" evidence="8">
    <location>
        <begin position="336"/>
        <end position="353"/>
    </location>
</feature>
<reference evidence="9" key="2">
    <citation type="journal article" date="2021" name="PeerJ">
        <title>Extensive microbial diversity within the chicken gut microbiome revealed by metagenomics and culture.</title>
        <authorList>
            <person name="Gilroy R."/>
            <person name="Ravi A."/>
            <person name="Getino M."/>
            <person name="Pursley I."/>
            <person name="Horton D.L."/>
            <person name="Alikhan N.F."/>
            <person name="Baker D."/>
            <person name="Gharbi K."/>
            <person name="Hall N."/>
            <person name="Watson M."/>
            <person name="Adriaenssens E.M."/>
            <person name="Foster-Nyarko E."/>
            <person name="Jarju S."/>
            <person name="Secka A."/>
            <person name="Antonio M."/>
            <person name="Oren A."/>
            <person name="Chaudhuri R.R."/>
            <person name="La Ragione R."/>
            <person name="Hildebrand F."/>
            <person name="Pallen M.J."/>
        </authorList>
    </citation>
    <scope>NUCLEOTIDE SEQUENCE</scope>
    <source>
        <strain evidence="9">2478</strain>
    </source>
</reference>
<keyword evidence="7 8" id="KW-0472">Membrane</keyword>
<feature type="transmembrane region" description="Helical" evidence="8">
    <location>
        <begin position="218"/>
        <end position="239"/>
    </location>
</feature>
<reference evidence="9" key="1">
    <citation type="submission" date="2020-10" db="EMBL/GenBank/DDBJ databases">
        <authorList>
            <person name="Gilroy R."/>
        </authorList>
    </citation>
    <scope>NUCLEOTIDE SEQUENCE</scope>
    <source>
        <strain evidence="9">2478</strain>
    </source>
</reference>
<dbReference type="PANTHER" id="PTHR33908">
    <property type="entry name" value="MANNOSYLTRANSFERASE YKCB-RELATED"/>
    <property type="match status" value="1"/>
</dbReference>
<evidence type="ECO:0000256" key="7">
    <source>
        <dbReference type="ARBA" id="ARBA00023136"/>
    </source>
</evidence>
<evidence type="ECO:0000313" key="9">
    <source>
        <dbReference type="EMBL" id="MBO8478904.1"/>
    </source>
</evidence>
<keyword evidence="3" id="KW-0328">Glycosyltransferase</keyword>
<comment type="caution">
    <text evidence="9">The sequence shown here is derived from an EMBL/GenBank/DDBJ whole genome shotgun (WGS) entry which is preliminary data.</text>
</comment>
<evidence type="ECO:0000313" key="10">
    <source>
        <dbReference type="Proteomes" id="UP000823771"/>
    </source>
</evidence>
<evidence type="ECO:0000256" key="1">
    <source>
        <dbReference type="ARBA" id="ARBA00004651"/>
    </source>
</evidence>
<proteinExistence type="predicted"/>
<dbReference type="GO" id="GO:0009103">
    <property type="term" value="P:lipopolysaccharide biosynthetic process"/>
    <property type="evidence" value="ECO:0007669"/>
    <property type="project" value="UniProtKB-ARBA"/>
</dbReference>
<sequence>MSINNNFFKSHPVAITAIVMALSLAPLMAMRDFTPANELRYLSIVDEALAEGHVFTFSNQGEPYADKPPLYFWLMMLLKLVTGHHNMFALSMLSFIPSLVIITVMDKWLVSASGGVSGVSFADRLASSMMLGTSALFLGMSVFLRMDLLMCMFIVLALHTFYRQYTGSGNPVTSAILLPVYIFLALFTKGPVGLLVPPAAILVFLLAEGKIRDAGKYLGFKTWGIIALLCALWFTGVWIEGGRPYLENLLFHQTVDRAVNAFHHKEPFWYYLVTVWYSVAPYSLMLVPAMAMSFFRRPFGTYSSFPYMARSAMRLFSAVSVTTLVMLSAFSSKLAVYLLPVFPFLVYFFPLYMRDRKWGVFYSAAIVIPALAFVAAGAGGAAVLASGRIPELREYGFLHSPAVYAALAVLAAGGIVSAVYAVKDRSWQRPVVSLAASMLVCVLFASAVIPSADSYIGYGDMCRTAESMASGLASQGGASQCRYVTLYVYRPENMDAYLHTDVIDFGQDADGYLDYSDGPHVLMVPTEKVMENERLSRRLSGAECRQSGRYSLYLMPGR</sequence>
<feature type="transmembrane region" description="Helical" evidence="8">
    <location>
        <begin position="12"/>
        <end position="30"/>
    </location>
</feature>
<feature type="transmembrane region" description="Helical" evidence="8">
    <location>
        <begin position="360"/>
        <end position="382"/>
    </location>
</feature>
<feature type="transmembrane region" description="Helical" evidence="8">
    <location>
        <begin position="434"/>
        <end position="452"/>
    </location>
</feature>
<dbReference type="Proteomes" id="UP000823771">
    <property type="component" value="Unassembled WGS sequence"/>
</dbReference>
<evidence type="ECO:0000256" key="5">
    <source>
        <dbReference type="ARBA" id="ARBA00022692"/>
    </source>
</evidence>
<dbReference type="AlphaFoldDB" id="A0A9D9IU07"/>
<dbReference type="GO" id="GO:0005886">
    <property type="term" value="C:plasma membrane"/>
    <property type="evidence" value="ECO:0007669"/>
    <property type="project" value="UniProtKB-SubCell"/>
</dbReference>
<evidence type="ECO:0000256" key="4">
    <source>
        <dbReference type="ARBA" id="ARBA00022679"/>
    </source>
</evidence>
<evidence type="ECO:0000256" key="8">
    <source>
        <dbReference type="SAM" id="Phobius"/>
    </source>
</evidence>
<feature type="transmembrane region" description="Helical" evidence="8">
    <location>
        <begin position="85"/>
        <end position="105"/>
    </location>
</feature>
<evidence type="ECO:0000256" key="6">
    <source>
        <dbReference type="ARBA" id="ARBA00022989"/>
    </source>
</evidence>
<gene>
    <name evidence="9" type="ORF">IAB80_08475</name>
</gene>
<dbReference type="InterPro" id="IPR050297">
    <property type="entry name" value="LipidA_mod_glycosyltrf_83"/>
</dbReference>